<sequence length="163" mass="18132">MDPTKVGIAASGAALIVCGGVGIKFAYDGRVITLEGHKDYSGEDKDTKVGGKYAAFLASVEGNVNDYFWNKRVQHLAGKNISFQDEGFFKNDLEAKLQEYKNDQTKSDKKKAVVDALKSKCKEKYDITPLPSYTNGEKLKWKEFWEFCSIEGSAPKELKSSLE</sequence>
<name>A0A478FQE4_9MOLU</name>
<accession>A0A478FQE4</accession>
<evidence type="ECO:0000313" key="2">
    <source>
        <dbReference type="Proteomes" id="UP000324831"/>
    </source>
</evidence>
<gene>
    <name evidence="1" type="ORF">MHSWG343_05390</name>
</gene>
<protein>
    <submittedName>
        <fullName evidence="1">Uncharacterized protein</fullName>
    </submittedName>
</protein>
<organism evidence="1 2">
    <name type="scientific">Candidatus Mycoplasma haematohominis</name>
    <dbReference type="NCBI Taxonomy" id="1494318"/>
    <lineage>
        <taxon>Bacteria</taxon>
        <taxon>Bacillati</taxon>
        <taxon>Mycoplasmatota</taxon>
        <taxon>Mollicutes</taxon>
        <taxon>Mycoplasmataceae</taxon>
        <taxon>Mycoplasma</taxon>
    </lineage>
</organism>
<dbReference type="Proteomes" id="UP000324831">
    <property type="component" value="Unassembled WGS sequence"/>
</dbReference>
<reference evidence="1 2" key="1">
    <citation type="submission" date="2019-01" db="EMBL/GenBank/DDBJ databases">
        <title>Draft genome sequences of Candidatus Mycoplasma haemohominis SWG34-3 identified from a patient with pyrexia, anemia and liver dysfunction.</title>
        <authorList>
            <person name="Sekizuka T."/>
            <person name="Hattori N."/>
            <person name="Katano H."/>
            <person name="Takuma T."/>
            <person name="Ito T."/>
            <person name="Arai N."/>
            <person name="Yanai R."/>
            <person name="Ishii S."/>
            <person name="Miura Y."/>
            <person name="Tokunaga T."/>
            <person name="Watanabe H."/>
            <person name="Nomura N."/>
            <person name="Eguchi J."/>
            <person name="Arai T."/>
            <person name="Hasegawa H."/>
            <person name="Nakamaki T."/>
            <person name="Wakita T."/>
            <person name="Niki Y."/>
            <person name="Kuroda M."/>
        </authorList>
    </citation>
    <scope>NUCLEOTIDE SEQUENCE [LARGE SCALE GENOMIC DNA]</scope>
    <source>
        <strain evidence="1">SWG34-3</strain>
    </source>
</reference>
<evidence type="ECO:0000313" key="1">
    <source>
        <dbReference type="EMBL" id="GCE63542.1"/>
    </source>
</evidence>
<dbReference type="EMBL" id="BIMN01000002">
    <property type="protein sequence ID" value="GCE63542.1"/>
    <property type="molecule type" value="Genomic_DNA"/>
</dbReference>
<dbReference type="AlphaFoldDB" id="A0A478FQE4"/>
<proteinExistence type="predicted"/>
<comment type="caution">
    <text evidence="1">The sequence shown here is derived from an EMBL/GenBank/DDBJ whole genome shotgun (WGS) entry which is preliminary data.</text>
</comment>